<feature type="transmembrane region" description="Helical" evidence="4">
    <location>
        <begin position="212"/>
        <end position="234"/>
    </location>
</feature>
<evidence type="ECO:0000256" key="2">
    <source>
        <dbReference type="ARBA" id="ARBA00022989"/>
    </source>
</evidence>
<dbReference type="PROSITE" id="PS50850">
    <property type="entry name" value="MFS"/>
    <property type="match status" value="1"/>
</dbReference>
<dbReference type="RefSeq" id="WP_379862518.1">
    <property type="nucleotide sequence ID" value="NZ_JBHMFC010000105.1"/>
</dbReference>
<comment type="caution">
    <text evidence="6">The sequence shown here is derived from an EMBL/GenBank/DDBJ whole genome shotgun (WGS) entry which is preliminary data.</text>
</comment>
<keyword evidence="1 4" id="KW-0812">Transmembrane</keyword>
<name>A0ABV5FFP1_9FLAO</name>
<sequence length="386" mass="42050">MPKLNNYVLYLMSVSAGLVVANLYYNQPLLHLISVTFKVSESAVSYVALSTQLGYAFGLLFVIPLGDKISNHKILKFDFALMVLALLAAGFSTSLFLLILSSFFIGFTSAIPQLFVPMAAQLSDDKGRGRAIGIVMSGLLIGILGSRIISGFVGELYGWRVMYFAAALMMIALYILLILKLPKISPDYKGSYGNLMSSLWYYFKTEPSLRLATLRGALAFAGLSAFWTTLVFLMEDNFGYGSSATGAFGVFAIFGALAATVVGKLNNRFDKAKIIIVSVIILMGSWVIFMLSGNSIIGLILGVVFVDLGLQALHITNQNIIFSKNRDARNRVNTIYMVGFFIGGALGTAFGALAWEHYKWMGVTLLGLSLTVVMAVVQVVFRKKTI</sequence>
<evidence type="ECO:0000313" key="6">
    <source>
        <dbReference type="EMBL" id="MFB9058273.1"/>
    </source>
</evidence>
<evidence type="ECO:0000313" key="7">
    <source>
        <dbReference type="Proteomes" id="UP001589585"/>
    </source>
</evidence>
<dbReference type="EMBL" id="JBHMFC010000105">
    <property type="protein sequence ID" value="MFB9058273.1"/>
    <property type="molecule type" value="Genomic_DNA"/>
</dbReference>
<dbReference type="InterPro" id="IPR011701">
    <property type="entry name" value="MFS"/>
</dbReference>
<dbReference type="CDD" id="cd17324">
    <property type="entry name" value="MFS_NepI_like"/>
    <property type="match status" value="1"/>
</dbReference>
<evidence type="ECO:0000259" key="5">
    <source>
        <dbReference type="PROSITE" id="PS50850"/>
    </source>
</evidence>
<dbReference type="PANTHER" id="PTHR42910:SF1">
    <property type="entry name" value="MAJOR FACILITATOR SUPERFAMILY (MFS) PROFILE DOMAIN-CONTAINING PROTEIN"/>
    <property type="match status" value="1"/>
</dbReference>
<feature type="transmembrane region" description="Helical" evidence="4">
    <location>
        <begin position="45"/>
        <end position="65"/>
    </location>
</feature>
<feature type="transmembrane region" description="Helical" evidence="4">
    <location>
        <begin position="240"/>
        <end position="262"/>
    </location>
</feature>
<accession>A0ABV5FFP1</accession>
<feature type="transmembrane region" description="Helical" evidence="4">
    <location>
        <begin position="360"/>
        <end position="381"/>
    </location>
</feature>
<feature type="domain" description="Major facilitator superfamily (MFS) profile" evidence="5">
    <location>
        <begin position="1"/>
        <end position="386"/>
    </location>
</feature>
<feature type="transmembrane region" description="Helical" evidence="4">
    <location>
        <begin position="132"/>
        <end position="149"/>
    </location>
</feature>
<evidence type="ECO:0000256" key="3">
    <source>
        <dbReference type="ARBA" id="ARBA00023136"/>
    </source>
</evidence>
<dbReference type="Proteomes" id="UP001589585">
    <property type="component" value="Unassembled WGS sequence"/>
</dbReference>
<feature type="transmembrane region" description="Helical" evidence="4">
    <location>
        <begin position="7"/>
        <end position="25"/>
    </location>
</feature>
<dbReference type="InterPro" id="IPR036259">
    <property type="entry name" value="MFS_trans_sf"/>
</dbReference>
<protein>
    <submittedName>
        <fullName evidence="6">MFS transporter</fullName>
    </submittedName>
</protein>
<dbReference type="Pfam" id="PF07690">
    <property type="entry name" value="MFS_1"/>
    <property type="match status" value="1"/>
</dbReference>
<evidence type="ECO:0000256" key="4">
    <source>
        <dbReference type="SAM" id="Phobius"/>
    </source>
</evidence>
<keyword evidence="7" id="KW-1185">Reference proteome</keyword>
<dbReference type="InterPro" id="IPR020846">
    <property type="entry name" value="MFS_dom"/>
</dbReference>
<gene>
    <name evidence="6" type="ORF">ACFFU9_16125</name>
</gene>
<feature type="transmembrane region" description="Helical" evidence="4">
    <location>
        <begin position="335"/>
        <end position="354"/>
    </location>
</feature>
<feature type="transmembrane region" description="Helical" evidence="4">
    <location>
        <begin position="77"/>
        <end position="97"/>
    </location>
</feature>
<dbReference type="SUPFAM" id="SSF103473">
    <property type="entry name" value="MFS general substrate transporter"/>
    <property type="match status" value="1"/>
</dbReference>
<dbReference type="PANTHER" id="PTHR42910">
    <property type="entry name" value="TRANSPORTER SCO4007-RELATED"/>
    <property type="match status" value="1"/>
</dbReference>
<feature type="transmembrane region" description="Helical" evidence="4">
    <location>
        <begin position="161"/>
        <end position="179"/>
    </location>
</feature>
<evidence type="ECO:0000256" key="1">
    <source>
        <dbReference type="ARBA" id="ARBA00022692"/>
    </source>
</evidence>
<dbReference type="Gene3D" id="1.20.1250.20">
    <property type="entry name" value="MFS general substrate transporter like domains"/>
    <property type="match status" value="1"/>
</dbReference>
<proteinExistence type="predicted"/>
<reference evidence="6 7" key="1">
    <citation type="submission" date="2024-09" db="EMBL/GenBank/DDBJ databases">
        <authorList>
            <person name="Sun Q."/>
            <person name="Mori K."/>
        </authorList>
    </citation>
    <scope>NUCLEOTIDE SEQUENCE [LARGE SCALE GENOMIC DNA]</scope>
    <source>
        <strain evidence="6 7">CECT 8622</strain>
    </source>
</reference>
<organism evidence="6 7">
    <name type="scientific">Mariniflexile ostreae</name>
    <dbReference type="NCBI Taxonomy" id="1520892"/>
    <lineage>
        <taxon>Bacteria</taxon>
        <taxon>Pseudomonadati</taxon>
        <taxon>Bacteroidota</taxon>
        <taxon>Flavobacteriia</taxon>
        <taxon>Flavobacteriales</taxon>
        <taxon>Flavobacteriaceae</taxon>
        <taxon>Mariniflexile</taxon>
    </lineage>
</organism>
<keyword evidence="2 4" id="KW-1133">Transmembrane helix</keyword>
<feature type="transmembrane region" description="Helical" evidence="4">
    <location>
        <begin position="274"/>
        <end position="291"/>
    </location>
</feature>
<keyword evidence="3 4" id="KW-0472">Membrane</keyword>